<dbReference type="CDD" id="cd04301">
    <property type="entry name" value="NAT_SF"/>
    <property type="match status" value="1"/>
</dbReference>
<organism evidence="2 3">
    <name type="scientific">Microbulbifer donghaiensis</name>
    <dbReference type="NCBI Taxonomy" id="494016"/>
    <lineage>
        <taxon>Bacteria</taxon>
        <taxon>Pseudomonadati</taxon>
        <taxon>Pseudomonadota</taxon>
        <taxon>Gammaproteobacteria</taxon>
        <taxon>Cellvibrionales</taxon>
        <taxon>Microbulbiferaceae</taxon>
        <taxon>Microbulbifer</taxon>
    </lineage>
</organism>
<evidence type="ECO:0000313" key="3">
    <source>
        <dbReference type="Proteomes" id="UP000184170"/>
    </source>
</evidence>
<evidence type="ECO:0000313" key="2">
    <source>
        <dbReference type="EMBL" id="SHG26989.1"/>
    </source>
</evidence>
<dbReference type="Proteomes" id="UP000184170">
    <property type="component" value="Unassembled WGS sequence"/>
</dbReference>
<dbReference type="Gene3D" id="3.40.630.30">
    <property type="match status" value="1"/>
</dbReference>
<dbReference type="PROSITE" id="PS51186">
    <property type="entry name" value="GNAT"/>
    <property type="match status" value="1"/>
</dbReference>
<dbReference type="InterPro" id="IPR016181">
    <property type="entry name" value="Acyl_CoA_acyltransferase"/>
</dbReference>
<dbReference type="SUPFAM" id="SSF55729">
    <property type="entry name" value="Acyl-CoA N-acyltransferases (Nat)"/>
    <property type="match status" value="1"/>
</dbReference>
<dbReference type="GO" id="GO:0016747">
    <property type="term" value="F:acyltransferase activity, transferring groups other than amino-acyl groups"/>
    <property type="evidence" value="ECO:0007669"/>
    <property type="project" value="InterPro"/>
</dbReference>
<dbReference type="STRING" id="494016.SAMN04487965_3660"/>
<gene>
    <name evidence="2" type="ORF">SAMN04487965_3660</name>
</gene>
<dbReference type="OrthoDB" id="326501at2"/>
<name>A0A1M5IFZ9_9GAMM</name>
<dbReference type="RefSeq" id="WP_073277892.1">
    <property type="nucleotide sequence ID" value="NZ_FQVA01000011.1"/>
</dbReference>
<reference evidence="3" key="1">
    <citation type="submission" date="2016-11" db="EMBL/GenBank/DDBJ databases">
        <authorList>
            <person name="Varghese N."/>
            <person name="Submissions S."/>
        </authorList>
    </citation>
    <scope>NUCLEOTIDE SEQUENCE [LARGE SCALE GENOMIC DNA]</scope>
    <source>
        <strain evidence="3">CGMCC 1.7063</strain>
    </source>
</reference>
<protein>
    <submittedName>
        <fullName evidence="2">Acetyltransferase (GNAT) family protein</fullName>
    </submittedName>
</protein>
<dbReference type="EMBL" id="FQVA01000011">
    <property type="protein sequence ID" value="SHG26989.1"/>
    <property type="molecule type" value="Genomic_DNA"/>
</dbReference>
<feature type="domain" description="N-acetyltransferase" evidence="1">
    <location>
        <begin position="1"/>
        <end position="155"/>
    </location>
</feature>
<keyword evidence="3" id="KW-1185">Reference proteome</keyword>
<dbReference type="Pfam" id="PF00583">
    <property type="entry name" value="Acetyltransf_1"/>
    <property type="match status" value="1"/>
</dbReference>
<dbReference type="AlphaFoldDB" id="A0A1M5IFZ9"/>
<sequence length="163" mass="17858">MELVTATEEHLRTLMQWLPDAGACKQWGGPSFRYPFTTETFLEDCRWPELASYTLVDSAGAPSAFGQYYERLGHCHLGRLIVAPQARGCGLGKQLIRQLVGTGCDALHLDRCSLFVLRNNGAALALYQGLGFTLSEYPGAPDWLAECFYLVAPATKIIGEGIS</sequence>
<proteinExistence type="predicted"/>
<dbReference type="InterPro" id="IPR000182">
    <property type="entry name" value="GNAT_dom"/>
</dbReference>
<keyword evidence="2" id="KW-0808">Transferase</keyword>
<evidence type="ECO:0000259" key="1">
    <source>
        <dbReference type="PROSITE" id="PS51186"/>
    </source>
</evidence>
<accession>A0A1M5IFZ9</accession>